<name>X1K2Q0_9ZZZZ</name>
<dbReference type="EMBL" id="BARV01003288">
    <property type="protein sequence ID" value="GAI01282.1"/>
    <property type="molecule type" value="Genomic_DNA"/>
</dbReference>
<proteinExistence type="predicted"/>
<comment type="caution">
    <text evidence="1">The sequence shown here is derived from an EMBL/GenBank/DDBJ whole genome shotgun (WGS) entry which is preliminary data.</text>
</comment>
<feature type="non-terminal residue" evidence="1">
    <location>
        <position position="1"/>
    </location>
</feature>
<reference evidence="1" key="1">
    <citation type="journal article" date="2014" name="Front. Microbiol.">
        <title>High frequency of phylogenetically diverse reductive dehalogenase-homologous genes in deep subseafloor sedimentary metagenomes.</title>
        <authorList>
            <person name="Kawai M."/>
            <person name="Futagami T."/>
            <person name="Toyoda A."/>
            <person name="Takaki Y."/>
            <person name="Nishi S."/>
            <person name="Hori S."/>
            <person name="Arai W."/>
            <person name="Tsubouchi T."/>
            <person name="Morono Y."/>
            <person name="Uchiyama I."/>
            <person name="Ito T."/>
            <person name="Fujiyama A."/>
            <person name="Inagaki F."/>
            <person name="Takami H."/>
        </authorList>
    </citation>
    <scope>NUCLEOTIDE SEQUENCE</scope>
    <source>
        <strain evidence="1">Expedition CK06-06</strain>
    </source>
</reference>
<protein>
    <submittedName>
        <fullName evidence="1">Uncharacterized protein</fullName>
    </submittedName>
</protein>
<evidence type="ECO:0000313" key="1">
    <source>
        <dbReference type="EMBL" id="GAI01282.1"/>
    </source>
</evidence>
<sequence length="107" mass="12137">CQRFPGTDISSSFYQLKEEAIANKGSLDVESLLLNKQHIIGHIQRLGLEKFKRYFLFPESGMTLEEIARECDLAVSEVQKINSLIDEFSILSEFYNPSALSSGVIHR</sequence>
<organism evidence="1">
    <name type="scientific">marine sediment metagenome</name>
    <dbReference type="NCBI Taxonomy" id="412755"/>
    <lineage>
        <taxon>unclassified sequences</taxon>
        <taxon>metagenomes</taxon>
        <taxon>ecological metagenomes</taxon>
    </lineage>
</organism>
<dbReference type="AlphaFoldDB" id="X1K2Q0"/>
<accession>X1K2Q0</accession>
<gene>
    <name evidence="1" type="ORF">S06H3_07953</name>
</gene>